<protein>
    <submittedName>
        <fullName evidence="1">Uncharacterized protein</fullName>
    </submittedName>
</protein>
<evidence type="ECO:0000313" key="1">
    <source>
        <dbReference type="EMBL" id="KAG2638413.1"/>
    </source>
</evidence>
<dbReference type="EMBL" id="CM029040">
    <property type="protein sequence ID" value="KAG2638413.1"/>
    <property type="molecule type" value="Genomic_DNA"/>
</dbReference>
<organism evidence="1 2">
    <name type="scientific">Panicum virgatum</name>
    <name type="common">Blackwell switchgrass</name>
    <dbReference type="NCBI Taxonomy" id="38727"/>
    <lineage>
        <taxon>Eukaryota</taxon>
        <taxon>Viridiplantae</taxon>
        <taxon>Streptophyta</taxon>
        <taxon>Embryophyta</taxon>
        <taxon>Tracheophyta</taxon>
        <taxon>Spermatophyta</taxon>
        <taxon>Magnoliopsida</taxon>
        <taxon>Liliopsida</taxon>
        <taxon>Poales</taxon>
        <taxon>Poaceae</taxon>
        <taxon>PACMAD clade</taxon>
        <taxon>Panicoideae</taxon>
        <taxon>Panicodae</taxon>
        <taxon>Paniceae</taxon>
        <taxon>Panicinae</taxon>
        <taxon>Panicum</taxon>
        <taxon>Panicum sect. Hiantes</taxon>
    </lineage>
</organism>
<comment type="caution">
    <text evidence="1">The sequence shown here is derived from an EMBL/GenBank/DDBJ whole genome shotgun (WGS) entry which is preliminary data.</text>
</comment>
<proteinExistence type="predicted"/>
<gene>
    <name evidence="1" type="ORF">PVAP13_2NG592740</name>
</gene>
<sequence>MRGNGAWRSAPAALAAAQSRSDAVSRLRGWPQRTPASGRVAPHRIASGRGVVEQVRQAAVPPINLTPAGAGAEVEALVGLGGGGRARGGVEEALVGAGEWKGAGIGGRR</sequence>
<name>A0A8T0W1A6_PANVG</name>
<reference evidence="1" key="1">
    <citation type="submission" date="2020-05" db="EMBL/GenBank/DDBJ databases">
        <title>WGS assembly of Panicum virgatum.</title>
        <authorList>
            <person name="Lovell J.T."/>
            <person name="Jenkins J."/>
            <person name="Shu S."/>
            <person name="Juenger T.E."/>
            <person name="Schmutz J."/>
        </authorList>
    </citation>
    <scope>NUCLEOTIDE SEQUENCE</scope>
    <source>
        <strain evidence="1">AP13</strain>
    </source>
</reference>
<accession>A0A8T0W1A6</accession>
<keyword evidence="2" id="KW-1185">Reference proteome</keyword>
<evidence type="ECO:0000313" key="2">
    <source>
        <dbReference type="Proteomes" id="UP000823388"/>
    </source>
</evidence>
<dbReference type="AlphaFoldDB" id="A0A8T0W1A6"/>
<dbReference type="Proteomes" id="UP000823388">
    <property type="component" value="Chromosome 2N"/>
</dbReference>